<feature type="signal peptide" evidence="1">
    <location>
        <begin position="1"/>
        <end position="21"/>
    </location>
</feature>
<keyword evidence="3" id="KW-1185">Reference proteome</keyword>
<gene>
    <name evidence="2" type="ORF">GCM10008942_14750</name>
</gene>
<protein>
    <submittedName>
        <fullName evidence="2">Uncharacterized protein</fullName>
    </submittedName>
</protein>
<dbReference type="EMBL" id="BAAADD010000003">
    <property type="protein sequence ID" value="GAA0567262.1"/>
    <property type="molecule type" value="Genomic_DNA"/>
</dbReference>
<dbReference type="RefSeq" id="WP_166932985.1">
    <property type="nucleotide sequence ID" value="NZ_BAAADD010000003.1"/>
</dbReference>
<evidence type="ECO:0000313" key="2">
    <source>
        <dbReference type="EMBL" id="GAA0567262.1"/>
    </source>
</evidence>
<proteinExistence type="predicted"/>
<feature type="chain" id="PRO_5046455051" evidence="1">
    <location>
        <begin position="22"/>
        <end position="123"/>
    </location>
</feature>
<sequence>MTSLARPVAFAAAVLIAPAFAADAPAVSDPPGLWLTLKNECAGPAAANVADKTCAVAIGTASFVRTVQSGEVPAGFTAKINACADKAGDAVLQFSPLKGATAPIHVTVKPNGVAAYPKAFCKK</sequence>
<dbReference type="Proteomes" id="UP001499951">
    <property type="component" value="Unassembled WGS sequence"/>
</dbReference>
<reference evidence="2 3" key="1">
    <citation type="journal article" date="2019" name="Int. J. Syst. Evol. Microbiol.">
        <title>The Global Catalogue of Microorganisms (GCM) 10K type strain sequencing project: providing services to taxonomists for standard genome sequencing and annotation.</title>
        <authorList>
            <consortium name="The Broad Institute Genomics Platform"/>
            <consortium name="The Broad Institute Genome Sequencing Center for Infectious Disease"/>
            <person name="Wu L."/>
            <person name="Ma J."/>
        </authorList>
    </citation>
    <scope>NUCLEOTIDE SEQUENCE [LARGE SCALE GENOMIC DNA]</scope>
    <source>
        <strain evidence="2 3">JCM 15089</strain>
    </source>
</reference>
<evidence type="ECO:0000256" key="1">
    <source>
        <dbReference type="SAM" id="SignalP"/>
    </source>
</evidence>
<name>A0ABN1EIM9_9PROT</name>
<comment type="caution">
    <text evidence="2">The sequence shown here is derived from an EMBL/GenBank/DDBJ whole genome shotgun (WGS) entry which is preliminary data.</text>
</comment>
<organism evidence="2 3">
    <name type="scientific">Rhizomicrobium electricum</name>
    <dbReference type="NCBI Taxonomy" id="480070"/>
    <lineage>
        <taxon>Bacteria</taxon>
        <taxon>Pseudomonadati</taxon>
        <taxon>Pseudomonadota</taxon>
        <taxon>Alphaproteobacteria</taxon>
        <taxon>Micropepsales</taxon>
        <taxon>Micropepsaceae</taxon>
        <taxon>Rhizomicrobium</taxon>
    </lineage>
</organism>
<accession>A0ABN1EIM9</accession>
<keyword evidence="1" id="KW-0732">Signal</keyword>
<evidence type="ECO:0000313" key="3">
    <source>
        <dbReference type="Proteomes" id="UP001499951"/>
    </source>
</evidence>